<feature type="transmembrane region" description="Helical" evidence="6">
    <location>
        <begin position="348"/>
        <end position="373"/>
    </location>
</feature>
<reference evidence="8" key="1">
    <citation type="journal article" date="2020" name="BMC Genomics">
        <title>Correction to: Identification and distribution of gene clusters required for synthesis of sphingolipid metabolism inhibitors in diverse species of the filamentous fungus Fusarium.</title>
        <authorList>
            <person name="Kim H.S."/>
            <person name="Lohmar J.M."/>
            <person name="Busman M."/>
            <person name="Brown D.W."/>
            <person name="Naumann T.A."/>
            <person name="Divon H.H."/>
            <person name="Lysoe E."/>
            <person name="Uhlig S."/>
            <person name="Proctor R.H."/>
        </authorList>
    </citation>
    <scope>NUCLEOTIDE SEQUENCE</scope>
    <source>
        <strain evidence="8">NRRL 45417</strain>
    </source>
</reference>
<dbReference type="PANTHER" id="PTHR23501">
    <property type="entry name" value="MAJOR FACILITATOR SUPERFAMILY"/>
    <property type="match status" value="1"/>
</dbReference>
<evidence type="ECO:0000256" key="5">
    <source>
        <dbReference type="ARBA" id="ARBA00023180"/>
    </source>
</evidence>
<reference evidence="8" key="2">
    <citation type="submission" date="2020-05" db="EMBL/GenBank/DDBJ databases">
        <authorList>
            <person name="Kim H.-S."/>
            <person name="Proctor R.H."/>
            <person name="Brown D.W."/>
        </authorList>
    </citation>
    <scope>NUCLEOTIDE SEQUENCE</scope>
    <source>
        <strain evidence="8">NRRL 45417</strain>
    </source>
</reference>
<dbReference type="GO" id="GO:0022857">
    <property type="term" value="F:transmembrane transporter activity"/>
    <property type="evidence" value="ECO:0007669"/>
    <property type="project" value="InterPro"/>
</dbReference>
<feature type="transmembrane region" description="Helical" evidence="6">
    <location>
        <begin position="179"/>
        <end position="197"/>
    </location>
</feature>
<feature type="transmembrane region" description="Helical" evidence="6">
    <location>
        <begin position="115"/>
        <end position="135"/>
    </location>
</feature>
<dbReference type="EMBL" id="JABFAI010000247">
    <property type="protein sequence ID" value="KAF4949070.1"/>
    <property type="molecule type" value="Genomic_DNA"/>
</dbReference>
<evidence type="ECO:0000256" key="4">
    <source>
        <dbReference type="ARBA" id="ARBA00023136"/>
    </source>
</evidence>
<dbReference type="AlphaFoldDB" id="A0A8H4WT90"/>
<dbReference type="PANTHER" id="PTHR23501:SF78">
    <property type="entry name" value="MAJOR FACILITATOR SUPERFAMILY (MFS) PROFILE DOMAIN-CONTAINING PROTEIN-RELATED"/>
    <property type="match status" value="1"/>
</dbReference>
<evidence type="ECO:0000256" key="2">
    <source>
        <dbReference type="ARBA" id="ARBA00022692"/>
    </source>
</evidence>
<dbReference type="InterPro" id="IPR011701">
    <property type="entry name" value="MFS"/>
</dbReference>
<dbReference type="Pfam" id="PF07690">
    <property type="entry name" value="MFS_1"/>
    <property type="match status" value="1"/>
</dbReference>
<evidence type="ECO:0000313" key="8">
    <source>
        <dbReference type="EMBL" id="KAF4949070.1"/>
    </source>
</evidence>
<feature type="transmembrane region" description="Helical" evidence="6">
    <location>
        <begin position="394"/>
        <end position="412"/>
    </location>
</feature>
<feature type="transmembrane region" description="Helical" evidence="6">
    <location>
        <begin position="21"/>
        <end position="38"/>
    </location>
</feature>
<dbReference type="Proteomes" id="UP000604273">
    <property type="component" value="Unassembled WGS sequence"/>
</dbReference>
<sequence>MVLTKDEKALHDQVNILPRRQLIIALATLSSALLLVTIDQNGISVTLPTIAKDLNAEATISWAGTSSLIANTCFQMLYGRLSDVFGRKVVFISAALLLCVSDLLCSFSQNAVMFYVFRALAGIGGGGVLNLNNIIISDIVSLEQRGKIQGITGATVGLGNIIGPFIAAGIMQRSSWRGFFWLLTPLSFLTAVLSYFFLPSKPPTISFKQGMTKIDWVGSWVSGVGIVLLLIPISGGWEWKMAKLPMMPVDIYKNSSISIMLAQNFLLGAVYQSYLYYVPLYLQNPHQYSAMKSAAIYTPLVAAQMIASVGSGQYISHRLRYGEVLIFGFAVWTLGAGLALLLTRHSSIAVIAVILGVVGMGVGCIFQPTLIALQAHSPKSRRAVIISNRNFYRCIGGACGLAISAAVLQAQLRATLPTEYKDLASSTYVLPESMRQVPAVLDAYMSASHSVFILQVPLIGLCLLGTAFIRDRGLEPVKDT</sequence>
<organism evidence="8 9">
    <name type="scientific">Fusarium gaditjirri</name>
    <dbReference type="NCBI Taxonomy" id="282569"/>
    <lineage>
        <taxon>Eukaryota</taxon>
        <taxon>Fungi</taxon>
        <taxon>Dikarya</taxon>
        <taxon>Ascomycota</taxon>
        <taxon>Pezizomycotina</taxon>
        <taxon>Sordariomycetes</taxon>
        <taxon>Hypocreomycetidae</taxon>
        <taxon>Hypocreales</taxon>
        <taxon>Nectriaceae</taxon>
        <taxon>Fusarium</taxon>
        <taxon>Fusarium nisikadoi species complex</taxon>
    </lineage>
</organism>
<gene>
    <name evidence="8" type="ORF">FGADI_9144</name>
</gene>
<dbReference type="PROSITE" id="PS50850">
    <property type="entry name" value="MFS"/>
    <property type="match status" value="1"/>
</dbReference>
<name>A0A8H4WT90_9HYPO</name>
<proteinExistence type="predicted"/>
<feature type="transmembrane region" description="Helical" evidence="6">
    <location>
        <begin position="217"/>
        <end position="237"/>
    </location>
</feature>
<evidence type="ECO:0000256" key="3">
    <source>
        <dbReference type="ARBA" id="ARBA00022989"/>
    </source>
</evidence>
<feature type="transmembrane region" description="Helical" evidence="6">
    <location>
        <begin position="294"/>
        <end position="312"/>
    </location>
</feature>
<keyword evidence="3 6" id="KW-1133">Transmembrane helix</keyword>
<keyword evidence="9" id="KW-1185">Reference proteome</keyword>
<dbReference type="SUPFAM" id="SSF103473">
    <property type="entry name" value="MFS general substrate transporter"/>
    <property type="match status" value="1"/>
</dbReference>
<dbReference type="InterPro" id="IPR020846">
    <property type="entry name" value="MFS_dom"/>
</dbReference>
<dbReference type="Gene3D" id="1.20.1250.20">
    <property type="entry name" value="MFS general substrate transporter like domains"/>
    <property type="match status" value="1"/>
</dbReference>
<feature type="transmembrane region" description="Helical" evidence="6">
    <location>
        <begin position="451"/>
        <end position="469"/>
    </location>
</feature>
<dbReference type="FunFam" id="1.20.1250.20:FF:000436">
    <property type="entry name" value="MFS transporter, putative"/>
    <property type="match status" value="1"/>
</dbReference>
<evidence type="ECO:0000256" key="1">
    <source>
        <dbReference type="ARBA" id="ARBA00004141"/>
    </source>
</evidence>
<comment type="subcellular location">
    <subcellularLocation>
        <location evidence="1">Membrane</location>
        <topology evidence="1">Multi-pass membrane protein</topology>
    </subcellularLocation>
</comment>
<evidence type="ECO:0000256" key="6">
    <source>
        <dbReference type="SAM" id="Phobius"/>
    </source>
</evidence>
<evidence type="ECO:0000313" key="9">
    <source>
        <dbReference type="Proteomes" id="UP000604273"/>
    </source>
</evidence>
<keyword evidence="5" id="KW-0325">Glycoprotein</keyword>
<evidence type="ECO:0000259" key="7">
    <source>
        <dbReference type="PROSITE" id="PS50850"/>
    </source>
</evidence>
<dbReference type="InterPro" id="IPR036259">
    <property type="entry name" value="MFS_trans_sf"/>
</dbReference>
<protein>
    <recommendedName>
        <fullName evidence="7">Major facilitator superfamily (MFS) profile domain-containing protein</fullName>
    </recommendedName>
</protein>
<accession>A0A8H4WT90</accession>
<comment type="caution">
    <text evidence="8">The sequence shown here is derived from an EMBL/GenBank/DDBJ whole genome shotgun (WGS) entry which is preliminary data.</text>
</comment>
<feature type="transmembrane region" description="Helical" evidence="6">
    <location>
        <begin position="257"/>
        <end position="274"/>
    </location>
</feature>
<keyword evidence="4 6" id="KW-0472">Membrane</keyword>
<dbReference type="OrthoDB" id="10021397at2759"/>
<dbReference type="GO" id="GO:0005886">
    <property type="term" value="C:plasma membrane"/>
    <property type="evidence" value="ECO:0007669"/>
    <property type="project" value="TreeGrafter"/>
</dbReference>
<feature type="transmembrane region" description="Helical" evidence="6">
    <location>
        <begin position="89"/>
        <end position="109"/>
    </location>
</feature>
<feature type="transmembrane region" description="Helical" evidence="6">
    <location>
        <begin position="324"/>
        <end position="342"/>
    </location>
</feature>
<feature type="domain" description="Major facilitator superfamily (MFS) profile" evidence="7">
    <location>
        <begin position="25"/>
        <end position="474"/>
    </location>
</feature>
<keyword evidence="2 6" id="KW-0812">Transmembrane</keyword>